<dbReference type="AlphaFoldDB" id="A0A1G7S6C6"/>
<dbReference type="STRING" id="659014.SAMN04487996_11616"/>
<dbReference type="InterPro" id="IPR012944">
    <property type="entry name" value="SusD_RagB_dom"/>
</dbReference>
<comment type="similarity">
    <text evidence="2">Belongs to the SusD family.</text>
</comment>
<evidence type="ECO:0000313" key="9">
    <source>
        <dbReference type="Proteomes" id="UP000198748"/>
    </source>
</evidence>
<name>A0A1G7S6C6_9BACT</name>
<comment type="subcellular location">
    <subcellularLocation>
        <location evidence="1">Cell outer membrane</location>
    </subcellularLocation>
</comment>
<dbReference type="GO" id="GO:0009279">
    <property type="term" value="C:cell outer membrane"/>
    <property type="evidence" value="ECO:0007669"/>
    <property type="project" value="UniProtKB-SubCell"/>
</dbReference>
<organism evidence="8 9">
    <name type="scientific">Dyadobacter soli</name>
    <dbReference type="NCBI Taxonomy" id="659014"/>
    <lineage>
        <taxon>Bacteria</taxon>
        <taxon>Pseudomonadati</taxon>
        <taxon>Bacteroidota</taxon>
        <taxon>Cytophagia</taxon>
        <taxon>Cytophagales</taxon>
        <taxon>Spirosomataceae</taxon>
        <taxon>Dyadobacter</taxon>
    </lineage>
</organism>
<dbReference type="RefSeq" id="WP_090155503.1">
    <property type="nucleotide sequence ID" value="NZ_FNAN01000016.1"/>
</dbReference>
<keyword evidence="3" id="KW-0732">Signal</keyword>
<keyword evidence="5" id="KW-0998">Cell outer membrane</keyword>
<reference evidence="9" key="1">
    <citation type="submission" date="2016-10" db="EMBL/GenBank/DDBJ databases">
        <authorList>
            <person name="Varghese N."/>
            <person name="Submissions S."/>
        </authorList>
    </citation>
    <scope>NUCLEOTIDE SEQUENCE [LARGE SCALE GENOMIC DNA]</scope>
    <source>
        <strain evidence="9">DSM 25329</strain>
    </source>
</reference>
<feature type="domain" description="RagB/SusD" evidence="6">
    <location>
        <begin position="316"/>
        <end position="595"/>
    </location>
</feature>
<keyword evidence="4" id="KW-0472">Membrane</keyword>
<feature type="domain" description="SusD-like N-terminal" evidence="7">
    <location>
        <begin position="23"/>
        <end position="221"/>
    </location>
</feature>
<dbReference type="CDD" id="cd08977">
    <property type="entry name" value="SusD"/>
    <property type="match status" value="1"/>
</dbReference>
<evidence type="ECO:0000256" key="5">
    <source>
        <dbReference type="ARBA" id="ARBA00023237"/>
    </source>
</evidence>
<dbReference type="OrthoDB" id="5694214at2"/>
<dbReference type="SUPFAM" id="SSF48452">
    <property type="entry name" value="TPR-like"/>
    <property type="match status" value="1"/>
</dbReference>
<evidence type="ECO:0000259" key="6">
    <source>
        <dbReference type="Pfam" id="PF07980"/>
    </source>
</evidence>
<protein>
    <submittedName>
        <fullName evidence="8">Starch-binding associating with outer membrane</fullName>
    </submittedName>
</protein>
<dbReference type="Pfam" id="PF07980">
    <property type="entry name" value="SusD_RagB"/>
    <property type="match status" value="1"/>
</dbReference>
<accession>A0A1G7S6C6</accession>
<evidence type="ECO:0000256" key="3">
    <source>
        <dbReference type="ARBA" id="ARBA00022729"/>
    </source>
</evidence>
<sequence length="595" mass="67172">MKKIVAFLTVALSVGNLTSCNQDFLDKQPQDQFSETAVWSDPALIQTFINNTYRGLGHGFNNVMFSTYSDESMAVWGPVVNVTKGLINASDINDWAYDRAGYFVWDNVYKNIRATNLFFSKIEGATTLDAATKDMYKGEEHFVRAYLYHNLVSVYGGVPLVTQAYGLGEEYAMPRNTYEECIKFIADECDKAAALLPLTQSAANLGRATKGAALALKARTLLYAASDLYANPTWSGGYANPELIGYKGGDRAARWKAAKDAAKAVMDLNVYSLNAPNPATLAEASKNRADMFVSKQSPEDIHVRFFLAKLDNDGAWPGRSNGPNGYHNWGGNTPLGQLADDYEMKDGTKFSWSNAAHAADPYVGRDSRFYSDILFEGAPWRQRPADVIDKDPKGIIQTGYWEKWNATTSKVEVVAGLDTRKGPIEDWNGTYSGYYLKKFMDPAVDAQFFRSEVPWRFIRYTEILMNYAEACINLGEEAEAKKYLNMIRKRAAMPEITETGAALMKRYQNERRIEMAYEEQRFFDVRRWMIAPQVYSNARGVEPTYKLNADKTTAAKATYKIIEVQERKWVDRNYFLPIKLDEMNKNSKLIQNPGY</sequence>
<evidence type="ECO:0000256" key="4">
    <source>
        <dbReference type="ARBA" id="ARBA00023136"/>
    </source>
</evidence>
<evidence type="ECO:0000259" key="7">
    <source>
        <dbReference type="Pfam" id="PF14322"/>
    </source>
</evidence>
<dbReference type="Gene3D" id="1.25.40.390">
    <property type="match status" value="1"/>
</dbReference>
<dbReference type="EMBL" id="FNAN01000016">
    <property type="protein sequence ID" value="SDG18502.1"/>
    <property type="molecule type" value="Genomic_DNA"/>
</dbReference>
<dbReference type="InterPro" id="IPR011990">
    <property type="entry name" value="TPR-like_helical_dom_sf"/>
</dbReference>
<dbReference type="Pfam" id="PF14322">
    <property type="entry name" value="SusD-like_3"/>
    <property type="match status" value="1"/>
</dbReference>
<dbReference type="InterPro" id="IPR033985">
    <property type="entry name" value="SusD-like_N"/>
</dbReference>
<proteinExistence type="inferred from homology"/>
<evidence type="ECO:0000313" key="8">
    <source>
        <dbReference type="EMBL" id="SDG18502.1"/>
    </source>
</evidence>
<keyword evidence="9" id="KW-1185">Reference proteome</keyword>
<gene>
    <name evidence="8" type="ORF">SAMN04487996_11616</name>
</gene>
<evidence type="ECO:0000256" key="2">
    <source>
        <dbReference type="ARBA" id="ARBA00006275"/>
    </source>
</evidence>
<evidence type="ECO:0000256" key="1">
    <source>
        <dbReference type="ARBA" id="ARBA00004442"/>
    </source>
</evidence>
<dbReference type="Proteomes" id="UP000198748">
    <property type="component" value="Unassembled WGS sequence"/>
</dbReference>